<dbReference type="Proteomes" id="UP000257109">
    <property type="component" value="Unassembled WGS sequence"/>
</dbReference>
<dbReference type="OrthoDB" id="10545186at2759"/>
<accession>A0A371FRM3</accession>
<reference evidence="1" key="1">
    <citation type="submission" date="2018-05" db="EMBL/GenBank/DDBJ databases">
        <title>Draft genome of Mucuna pruriens seed.</title>
        <authorList>
            <person name="Nnadi N.E."/>
            <person name="Vos R."/>
            <person name="Hasami M.H."/>
            <person name="Devisetty U.K."/>
            <person name="Aguiy J.C."/>
        </authorList>
    </citation>
    <scope>NUCLEOTIDE SEQUENCE [LARGE SCALE GENOMIC DNA]</scope>
    <source>
        <strain evidence="1">JCA_2017</strain>
    </source>
</reference>
<sequence length="131" mass="14956">MELAKEENQQVHDSQDTRENYESDINIPILGSRTLEDVYARCNIAILELASYAKATEKESWKISITKVNFDSSVIFNIGVDFSNTFALLARHDTSRLLVSLAVKLTCDLYMDCHSHISHEDVKEEDEELKC</sequence>
<keyword evidence="2" id="KW-1185">Reference proteome</keyword>
<feature type="non-terminal residue" evidence="1">
    <location>
        <position position="1"/>
    </location>
</feature>
<dbReference type="EMBL" id="QJKJ01008048">
    <property type="protein sequence ID" value="RDX80979.1"/>
    <property type="molecule type" value="Genomic_DNA"/>
</dbReference>
<name>A0A371FRM3_MUCPR</name>
<organism evidence="1 2">
    <name type="scientific">Mucuna pruriens</name>
    <name type="common">Velvet bean</name>
    <name type="synonym">Dolichos pruriens</name>
    <dbReference type="NCBI Taxonomy" id="157652"/>
    <lineage>
        <taxon>Eukaryota</taxon>
        <taxon>Viridiplantae</taxon>
        <taxon>Streptophyta</taxon>
        <taxon>Embryophyta</taxon>
        <taxon>Tracheophyta</taxon>
        <taxon>Spermatophyta</taxon>
        <taxon>Magnoliopsida</taxon>
        <taxon>eudicotyledons</taxon>
        <taxon>Gunneridae</taxon>
        <taxon>Pentapetalae</taxon>
        <taxon>rosids</taxon>
        <taxon>fabids</taxon>
        <taxon>Fabales</taxon>
        <taxon>Fabaceae</taxon>
        <taxon>Papilionoideae</taxon>
        <taxon>50 kb inversion clade</taxon>
        <taxon>NPAAA clade</taxon>
        <taxon>indigoferoid/millettioid clade</taxon>
        <taxon>Phaseoleae</taxon>
        <taxon>Mucuna</taxon>
    </lineage>
</organism>
<proteinExistence type="predicted"/>
<gene>
    <name evidence="1" type="ORF">CR513_38399</name>
</gene>
<evidence type="ECO:0000313" key="2">
    <source>
        <dbReference type="Proteomes" id="UP000257109"/>
    </source>
</evidence>
<dbReference type="AlphaFoldDB" id="A0A371FRM3"/>
<protein>
    <submittedName>
        <fullName evidence="1">Uncharacterized protein</fullName>
    </submittedName>
</protein>
<evidence type="ECO:0000313" key="1">
    <source>
        <dbReference type="EMBL" id="RDX80979.1"/>
    </source>
</evidence>
<comment type="caution">
    <text evidence="1">The sequence shown here is derived from an EMBL/GenBank/DDBJ whole genome shotgun (WGS) entry which is preliminary data.</text>
</comment>